<gene>
    <name evidence="1" type="ORF">FHR38_006282</name>
</gene>
<dbReference type="EMBL" id="JACHJW010000001">
    <property type="protein sequence ID" value="MBB4962549.1"/>
    <property type="molecule type" value="Genomic_DNA"/>
</dbReference>
<evidence type="ECO:0000313" key="1">
    <source>
        <dbReference type="EMBL" id="MBB4962549.1"/>
    </source>
</evidence>
<keyword evidence="2" id="KW-1185">Reference proteome</keyword>
<reference evidence="1 2" key="1">
    <citation type="submission" date="2020-08" db="EMBL/GenBank/DDBJ databases">
        <title>Sequencing the genomes of 1000 actinobacteria strains.</title>
        <authorList>
            <person name="Klenk H.-P."/>
        </authorList>
    </citation>
    <scope>NUCLEOTIDE SEQUENCE [LARGE SCALE GENOMIC DNA]</scope>
    <source>
        <strain evidence="1 2">DSM 45886</strain>
    </source>
</reference>
<protein>
    <submittedName>
        <fullName evidence="1">Uncharacterized protein</fullName>
    </submittedName>
</protein>
<evidence type="ECO:0000313" key="2">
    <source>
        <dbReference type="Proteomes" id="UP000578819"/>
    </source>
</evidence>
<dbReference type="Proteomes" id="UP000578819">
    <property type="component" value="Unassembled WGS sequence"/>
</dbReference>
<organism evidence="1 2">
    <name type="scientific">Micromonospora polyrhachis</name>
    <dbReference type="NCBI Taxonomy" id="1282883"/>
    <lineage>
        <taxon>Bacteria</taxon>
        <taxon>Bacillati</taxon>
        <taxon>Actinomycetota</taxon>
        <taxon>Actinomycetes</taxon>
        <taxon>Micromonosporales</taxon>
        <taxon>Micromonosporaceae</taxon>
        <taxon>Micromonospora</taxon>
    </lineage>
</organism>
<sequence length="918" mass="98002">MTESTLTWPMLRDRIERVDRSSVFRLLIAATEEQRLALARDLEAYVRQVPADRWWGDKGNPAAGVGLAAIGCLPSAARAAALLCRRSVRDVWGRIPTRLFLDLARARQVPWLGDLAVRLADRLDRDAFHWNFVAALLIETGATPPANEGFLRGWLNGVLTVDPHRRAVPLADRLRDDPFLDLVLPSIFEVDGIGNHLVQGRWDNQRGVWDDTPIFPTTLALLAGEGRLDRKVLLDGCLGRFLRGDRPGALRPFLLLHETLTPTVDELADRVLDYARLLPDASSTVAGLAQRALRVIDDAGRLELATLLDVSRQTLLRREKGLVKAQLGWLDRVARRHPDRAGEVLDVVSVAFGHEALDVQDRALTVVARHLTRVDAAAVAGLAVSADLLGGDLPTRAAELFGTAGASSGETPADSTSAGLFGLPVPTPAEMPTPIGSAAELAEEIAALVHGGETAVAWERILAGLVALHAVDRAGLADALMAVLDRHEDVFDNQTWVHQHRLVWLGEAIRSAITPGRHSGVWNRMVSSRRTSSAAGGVRRVTVIRGARDDDSFGLPDSGIPRSFDQVLGLRIAEVAVQLDRRPVPLLVSTPTSVTGSLAVEVLLGRIEAAEAAGWQPWSRDLEQALLRLPRETDPTLGTRVRALSSPSGKRLAGWLAAGGASDPVAVRVEQRPEPNRSRNYWQPAATLVRRVVVNLQPAGEPLGRLDEQLFTLHRRTTPTIASVTASDLWPATLPHHREVVAAWALPGIAALADSDGRGDGALLPLLAECDGPVGSAMVLALAYTLAARHEADRVAGVDAFLLLSGTGTEFAAGVGRELGDLGADGTIKLSRVVPALADAARAGAGATVWQVIVAALPGLLPAAPRGLPDLLALGAQVATHRGAGDPVPCPELTAVAARGGTSRLATEARRLQRVLAG</sequence>
<proteinExistence type="predicted"/>
<accession>A0A7W7SX80</accession>
<dbReference type="AlphaFoldDB" id="A0A7W7SX80"/>
<dbReference type="RefSeq" id="WP_184538829.1">
    <property type="nucleotide sequence ID" value="NZ_JACHJW010000001.1"/>
</dbReference>
<name>A0A7W7SX80_9ACTN</name>
<comment type="caution">
    <text evidence="1">The sequence shown here is derived from an EMBL/GenBank/DDBJ whole genome shotgun (WGS) entry which is preliminary data.</text>
</comment>